<dbReference type="InterPro" id="IPR011033">
    <property type="entry name" value="PRC_barrel-like_sf"/>
</dbReference>
<comment type="caution">
    <text evidence="2">The sequence shown here is derived from an EMBL/GenBank/DDBJ whole genome shotgun (WGS) entry which is preliminary data.</text>
</comment>
<evidence type="ECO:0000313" key="2">
    <source>
        <dbReference type="EMBL" id="GCD12202.1"/>
    </source>
</evidence>
<dbReference type="Pfam" id="PF05239">
    <property type="entry name" value="PRC"/>
    <property type="match status" value="1"/>
</dbReference>
<keyword evidence="3" id="KW-1185">Reference proteome</keyword>
<dbReference type="Gene3D" id="2.30.30.240">
    <property type="entry name" value="PRC-barrel domain"/>
    <property type="match status" value="2"/>
</dbReference>
<accession>A0A401URM3</accession>
<dbReference type="Proteomes" id="UP000287872">
    <property type="component" value="Unassembled WGS sequence"/>
</dbReference>
<evidence type="ECO:0000313" key="3">
    <source>
        <dbReference type="Proteomes" id="UP000287872"/>
    </source>
</evidence>
<dbReference type="OrthoDB" id="1716342at2"/>
<dbReference type="SUPFAM" id="SSF50346">
    <property type="entry name" value="PRC-barrel domain"/>
    <property type="match status" value="2"/>
</dbReference>
<proteinExistence type="predicted"/>
<gene>
    <name evidence="2" type="ORF">Ctaglu_38250</name>
</gene>
<organism evidence="2 3">
    <name type="scientific">Clostridium tagluense</name>
    <dbReference type="NCBI Taxonomy" id="360422"/>
    <lineage>
        <taxon>Bacteria</taxon>
        <taxon>Bacillati</taxon>
        <taxon>Bacillota</taxon>
        <taxon>Clostridia</taxon>
        <taxon>Eubacteriales</taxon>
        <taxon>Clostridiaceae</taxon>
        <taxon>Clostridium</taxon>
    </lineage>
</organism>
<evidence type="ECO:0000259" key="1">
    <source>
        <dbReference type="Pfam" id="PF05239"/>
    </source>
</evidence>
<dbReference type="EMBL" id="BHYK01000028">
    <property type="protein sequence ID" value="GCD12202.1"/>
    <property type="molecule type" value="Genomic_DNA"/>
</dbReference>
<reference evidence="2 3" key="1">
    <citation type="submission" date="2018-11" db="EMBL/GenBank/DDBJ databases">
        <title>Genome sequencing and assembly of Clostridium tagluense strain A121.</title>
        <authorList>
            <person name="Murakami T."/>
            <person name="Segawa T."/>
            <person name="Shcherbakova V.A."/>
            <person name="Mori H."/>
            <person name="Yoshimura Y."/>
        </authorList>
    </citation>
    <scope>NUCLEOTIDE SEQUENCE [LARGE SCALE GENOMIC DNA]</scope>
    <source>
        <strain evidence="2 3">A121</strain>
    </source>
</reference>
<dbReference type="RefSeq" id="WP_125004703.1">
    <property type="nucleotide sequence ID" value="NZ_BHYK01000028.1"/>
</dbReference>
<name>A0A401URM3_9CLOT</name>
<sequence>MFKSKDFIFMDVVTVEGKKIGFIKDLLIDFNRGRVIGFEVSPYKFFHKNVSVLKEDIIYFNKHMVVKKIEKNKYLPLHSFVNMDVIDKCRNVFGMVEDITFTYDTFEIKGIIVSSGFITNLLRGKRIILINELILGEENLLYLPNCHNPFLKSMPHNFFVEGKAHEEN</sequence>
<feature type="domain" description="PRC-barrel" evidence="1">
    <location>
        <begin position="2"/>
        <end position="70"/>
    </location>
</feature>
<protein>
    <submittedName>
        <fullName evidence="2">Photosystem reaction center subunit H</fullName>
    </submittedName>
</protein>
<dbReference type="AlphaFoldDB" id="A0A401URM3"/>
<dbReference type="InterPro" id="IPR027275">
    <property type="entry name" value="PRC-brl_dom"/>
</dbReference>